<dbReference type="InterPro" id="IPR001322">
    <property type="entry name" value="Lamin_tail_dom"/>
</dbReference>
<evidence type="ECO:0000313" key="2">
    <source>
        <dbReference type="EMBL" id="PIP62765.1"/>
    </source>
</evidence>
<feature type="domain" description="LTD" evidence="1">
    <location>
        <begin position="177"/>
        <end position="270"/>
    </location>
</feature>
<sequence length="399" mass="44490">MVKLLILFFCFLIATKYVVALTINEIYPAPETGNYEWVELYNNNEITVDLTQYILTDLANNKIKIIDNIMLPLGFIIATCSSVLNNNGDSVFLKSIAGETIEIATYSGSFSSDKSYYKCPDGNGQWFTSNMITKNTSNYPACLALTPNITPVSSPTLAPTITPTSEPTPTPTTKIANYDNIYLSEAIINPPTGEHEWVEIYNNNDFSVNLVNWYLDDLENAGSSPKAFSLTIKEKNYAVVELSTSMFNNDLDDVRLLDNDRNLKDSFEYGETEKGFSWGRINFSTDQYCLQSPSKNLPNNSCLDSNGYLSPTPLPLTISDDNEIRSSAVNSVPFQSYPKTQQTFHNYNQSVQVLGVNTNIKTQSKKKPLINSTLSFISFSNSLLTIVSLLLKIKIQEGL</sequence>
<protein>
    <recommendedName>
        <fullName evidence="1">LTD domain-containing protein</fullName>
    </recommendedName>
</protein>
<evidence type="ECO:0000313" key="3">
    <source>
        <dbReference type="Proteomes" id="UP000231021"/>
    </source>
</evidence>
<feature type="domain" description="LTD" evidence="1">
    <location>
        <begin position="20"/>
        <end position="106"/>
    </location>
</feature>
<dbReference type="Pfam" id="PF00932">
    <property type="entry name" value="LTD"/>
    <property type="match status" value="2"/>
</dbReference>
<gene>
    <name evidence="2" type="ORF">COW98_02285</name>
</gene>
<comment type="caution">
    <text evidence="2">The sequence shown here is derived from an EMBL/GenBank/DDBJ whole genome shotgun (WGS) entry which is preliminary data.</text>
</comment>
<organism evidence="2 3">
    <name type="scientific">Candidatus Roizmanbacteria bacterium CG22_combo_CG10-13_8_21_14_all_35_9</name>
    <dbReference type="NCBI Taxonomy" id="1974861"/>
    <lineage>
        <taxon>Bacteria</taxon>
        <taxon>Candidatus Roizmaniibacteriota</taxon>
    </lineage>
</organism>
<name>A0A2H0BYH8_9BACT</name>
<dbReference type="AlphaFoldDB" id="A0A2H0BYH8"/>
<dbReference type="InterPro" id="IPR036415">
    <property type="entry name" value="Lamin_tail_dom_sf"/>
</dbReference>
<proteinExistence type="predicted"/>
<dbReference type="Proteomes" id="UP000231021">
    <property type="component" value="Unassembled WGS sequence"/>
</dbReference>
<dbReference type="EMBL" id="PCTB01000044">
    <property type="protein sequence ID" value="PIP62765.1"/>
    <property type="molecule type" value="Genomic_DNA"/>
</dbReference>
<evidence type="ECO:0000259" key="1">
    <source>
        <dbReference type="Pfam" id="PF00932"/>
    </source>
</evidence>
<accession>A0A2H0BYH8</accession>
<reference evidence="2 3" key="1">
    <citation type="submission" date="2017-09" db="EMBL/GenBank/DDBJ databases">
        <title>Depth-based differentiation of microbial function through sediment-hosted aquifers and enrichment of novel symbionts in the deep terrestrial subsurface.</title>
        <authorList>
            <person name="Probst A.J."/>
            <person name="Ladd B."/>
            <person name="Jarett J.K."/>
            <person name="Geller-Mcgrath D.E."/>
            <person name="Sieber C.M."/>
            <person name="Emerson J.B."/>
            <person name="Anantharaman K."/>
            <person name="Thomas B.C."/>
            <person name="Malmstrom R."/>
            <person name="Stieglmeier M."/>
            <person name="Klingl A."/>
            <person name="Woyke T."/>
            <person name="Ryan C.M."/>
            <person name="Banfield J.F."/>
        </authorList>
    </citation>
    <scope>NUCLEOTIDE SEQUENCE [LARGE SCALE GENOMIC DNA]</scope>
    <source>
        <strain evidence="2">CG22_combo_CG10-13_8_21_14_all_35_9</strain>
    </source>
</reference>
<dbReference type="SUPFAM" id="SSF74853">
    <property type="entry name" value="Lamin A/C globular tail domain"/>
    <property type="match status" value="2"/>
</dbReference>